<evidence type="ECO:0000313" key="1">
    <source>
        <dbReference type="EMBL" id="OEJ65630.1"/>
    </source>
</evidence>
<gene>
    <name evidence="1" type="ORF">BEN30_13790</name>
</gene>
<dbReference type="Proteomes" id="UP000095347">
    <property type="component" value="Unassembled WGS sequence"/>
</dbReference>
<name>A0A1E5Q5C2_9PROT</name>
<evidence type="ECO:0000313" key="2">
    <source>
        <dbReference type="Proteomes" id="UP000095347"/>
    </source>
</evidence>
<keyword evidence="2" id="KW-1185">Reference proteome</keyword>
<sequence length="89" mass="9753">MFAEKKLEWIIADGTDNLFKSLHARNILDGTELNEPAIDALQPCTGFAALSCSHATASRASLLGEPQKDETRAFSRPTIIRRLSRPSAL</sequence>
<organism evidence="1 2">
    <name type="scientific">Magnetovibrio blakemorei</name>
    <dbReference type="NCBI Taxonomy" id="28181"/>
    <lineage>
        <taxon>Bacteria</taxon>
        <taxon>Pseudomonadati</taxon>
        <taxon>Pseudomonadota</taxon>
        <taxon>Alphaproteobacteria</taxon>
        <taxon>Rhodospirillales</taxon>
        <taxon>Magnetovibrionaceae</taxon>
        <taxon>Magnetovibrio</taxon>
    </lineage>
</organism>
<dbReference type="AlphaFoldDB" id="A0A1E5Q5C2"/>
<proteinExistence type="predicted"/>
<protein>
    <submittedName>
        <fullName evidence="1">Uncharacterized protein</fullName>
    </submittedName>
</protein>
<dbReference type="EMBL" id="MCGG01000047">
    <property type="protein sequence ID" value="OEJ65630.1"/>
    <property type="molecule type" value="Genomic_DNA"/>
</dbReference>
<dbReference type="STRING" id="28181.BEN30_13790"/>
<comment type="caution">
    <text evidence="1">The sequence shown here is derived from an EMBL/GenBank/DDBJ whole genome shotgun (WGS) entry which is preliminary data.</text>
</comment>
<reference evidence="2" key="1">
    <citation type="submission" date="2016-07" db="EMBL/GenBank/DDBJ databases">
        <authorList>
            <person name="Florea S."/>
            <person name="Webb J.S."/>
            <person name="Jaromczyk J."/>
            <person name="Schardl C.L."/>
        </authorList>
    </citation>
    <scope>NUCLEOTIDE SEQUENCE [LARGE SCALE GENOMIC DNA]</scope>
    <source>
        <strain evidence="2">MV-1</strain>
    </source>
</reference>
<accession>A0A1E5Q5C2</accession>